<evidence type="ECO:0000259" key="1">
    <source>
        <dbReference type="Pfam" id="PF18962"/>
    </source>
</evidence>
<dbReference type="Pfam" id="PF18962">
    <property type="entry name" value="Por_Secre_tail"/>
    <property type="match status" value="1"/>
</dbReference>
<evidence type="ECO:0000313" key="3">
    <source>
        <dbReference type="Proteomes" id="UP000184513"/>
    </source>
</evidence>
<proteinExistence type="predicted"/>
<dbReference type="NCBIfam" id="TIGR04183">
    <property type="entry name" value="Por_Secre_tail"/>
    <property type="match status" value="1"/>
</dbReference>
<dbReference type="Proteomes" id="UP000184513">
    <property type="component" value="Unassembled WGS sequence"/>
</dbReference>
<protein>
    <submittedName>
        <fullName evidence="2">Por secretion system C-terminal sorting domain-containing protein</fullName>
    </submittedName>
</protein>
<name>A0A1M7QTY8_9BACT</name>
<sequence length="612" mass="68582">MSTRDLSVWSFLLLSFFCFSQKGHGQFRQLPVSRAIPLNKESIANMRVTQDPMQLPFWDDFSSGLLAPDRWESRGAVVSNTIGLAAPTLGVVFLDGVDENGSAYAQNRLENGEGDELVSLPVDLSGLDPAEAASLYMSFYWQAGGKGEMPDENDALALYFLDSDDSWQEIWRQQGGEEFSSQSFEQVLLAVPLSFQHENFRFKFAHSGRLSGPFDTWILDYVFLNTGRSATDTFTEDRALTRLPGSPFSPYQAIPHFEYDPSQVSGTVDGEFKNLANRFRAMEYSILLRDAATGRLIDVPNQRTPFNPVPQAQERRSFSSNMPEDLDIMADQPFDLEVTTTLSAGDNFLVESISGQDTVYNENVDFRLNDSSSILIPFRDFYAYDNGTADYAAGINQRGGMLALEYEALSPAYITGLSINFTNASQRGNAIELMVWDSLGNEAMYQKEVVIPPDTALTSFSYFALDTNIRVEDTFYVGFTQFSNDYIHVGLEKSGNSGEKIFFNVLGSWEQNEEVSGNLMIRPHLSPNPPVEIPVDSDTGMLLYPNPVVDRLYLRAEVSEIEVYDFQGRQIKIPVEGEKSNKILNFTGSQKGMYLIKMIHKGHPVIKRIIVK</sequence>
<feature type="domain" description="Secretion system C-terminal sorting" evidence="1">
    <location>
        <begin position="543"/>
        <end position="611"/>
    </location>
</feature>
<keyword evidence="3" id="KW-1185">Reference proteome</keyword>
<dbReference type="AlphaFoldDB" id="A0A1M7QTY8"/>
<dbReference type="RefSeq" id="WP_073098219.1">
    <property type="nucleotide sequence ID" value="NZ_FRCY01000024.1"/>
</dbReference>
<dbReference type="Gene3D" id="2.60.120.260">
    <property type="entry name" value="Galactose-binding domain-like"/>
    <property type="match status" value="1"/>
</dbReference>
<dbReference type="OrthoDB" id="1488838at2"/>
<organism evidence="2 3">
    <name type="scientific">Cyclobacterium lianum</name>
    <dbReference type="NCBI Taxonomy" id="388280"/>
    <lineage>
        <taxon>Bacteria</taxon>
        <taxon>Pseudomonadati</taxon>
        <taxon>Bacteroidota</taxon>
        <taxon>Cytophagia</taxon>
        <taxon>Cytophagales</taxon>
        <taxon>Cyclobacteriaceae</taxon>
        <taxon>Cyclobacterium</taxon>
    </lineage>
</organism>
<reference evidence="2 3" key="1">
    <citation type="submission" date="2016-11" db="EMBL/GenBank/DDBJ databases">
        <authorList>
            <person name="Jaros S."/>
            <person name="Januszkiewicz K."/>
            <person name="Wedrychowicz H."/>
        </authorList>
    </citation>
    <scope>NUCLEOTIDE SEQUENCE [LARGE SCALE GENOMIC DNA]</scope>
    <source>
        <strain evidence="2 3">CGMCC 1.6102</strain>
    </source>
</reference>
<accession>A0A1M7QTY8</accession>
<dbReference type="InterPro" id="IPR026444">
    <property type="entry name" value="Secre_tail"/>
</dbReference>
<gene>
    <name evidence="2" type="ORF">SAMN04488057_12419</name>
</gene>
<evidence type="ECO:0000313" key="2">
    <source>
        <dbReference type="EMBL" id="SHN34945.1"/>
    </source>
</evidence>
<dbReference type="EMBL" id="FRCY01000024">
    <property type="protein sequence ID" value="SHN34945.1"/>
    <property type="molecule type" value="Genomic_DNA"/>
</dbReference>
<dbReference type="STRING" id="388280.SAMN04488057_12419"/>